<accession>A0AAQ1JSW5</accession>
<dbReference type="Proteomes" id="UP000183529">
    <property type="component" value="Unassembled WGS sequence"/>
</dbReference>
<gene>
    <name evidence="1" type="ORF">SAMN05216550_103342</name>
</gene>
<proteinExistence type="predicted"/>
<dbReference type="AlphaFoldDB" id="A0AAQ1JSW5"/>
<evidence type="ECO:0000313" key="1">
    <source>
        <dbReference type="EMBL" id="SEJ25420.1"/>
    </source>
</evidence>
<comment type="caution">
    <text evidence="1">The sequence shown here is derived from an EMBL/GenBank/DDBJ whole genome shotgun (WGS) entry which is preliminary data.</text>
</comment>
<reference evidence="1 2" key="1">
    <citation type="submission" date="2016-10" db="EMBL/GenBank/DDBJ databases">
        <authorList>
            <person name="Varghese N."/>
            <person name="Submissions S."/>
        </authorList>
    </citation>
    <scope>NUCLEOTIDE SEQUENCE [LARGE SCALE GENOMIC DNA]</scope>
    <source>
        <strain evidence="1 2">LMG 22274</strain>
    </source>
</reference>
<dbReference type="RefSeq" id="WP_124263116.1">
    <property type="nucleotide sequence ID" value="NZ_CADFGN010000001.1"/>
</dbReference>
<sequence length="152" mass="16629">MRRPRMLPRSAFNPTTLARAAARASIHDEPTLTSPHGFKARLSAAAFIACTLSTAAHAQTTTNPVASICQARAHNAQLVAQDRDAGITREQEMQKAYRVAGAMPIGRQQYALAEMSQFVDGLYGRYAKVSPQDAYTKYLAYCEGQQSRVPVQ</sequence>
<dbReference type="EMBL" id="FNZM01000003">
    <property type="protein sequence ID" value="SEJ25420.1"/>
    <property type="molecule type" value="Genomic_DNA"/>
</dbReference>
<name>A0AAQ1JSW5_9BURK</name>
<protein>
    <submittedName>
        <fullName evidence="1">Uncharacterized protein</fullName>
    </submittedName>
</protein>
<evidence type="ECO:0000313" key="2">
    <source>
        <dbReference type="Proteomes" id="UP000183529"/>
    </source>
</evidence>
<organism evidence="1 2">
    <name type="scientific">Paraburkholderia tropica</name>
    <dbReference type="NCBI Taxonomy" id="92647"/>
    <lineage>
        <taxon>Bacteria</taxon>
        <taxon>Pseudomonadati</taxon>
        <taxon>Pseudomonadota</taxon>
        <taxon>Betaproteobacteria</taxon>
        <taxon>Burkholderiales</taxon>
        <taxon>Burkholderiaceae</taxon>
        <taxon>Paraburkholderia</taxon>
    </lineage>
</organism>